<organism evidence="2 3">
    <name type="scientific">Streptomyces harbinensis</name>
    <dbReference type="NCBI Taxonomy" id="1176198"/>
    <lineage>
        <taxon>Bacteria</taxon>
        <taxon>Bacillati</taxon>
        <taxon>Actinomycetota</taxon>
        <taxon>Actinomycetes</taxon>
        <taxon>Kitasatosporales</taxon>
        <taxon>Streptomycetaceae</taxon>
        <taxon>Streptomyces</taxon>
    </lineage>
</organism>
<dbReference type="Proteomes" id="UP000198873">
    <property type="component" value="Unassembled WGS sequence"/>
</dbReference>
<feature type="compositionally biased region" description="Basic residues" evidence="1">
    <location>
        <begin position="54"/>
        <end position="65"/>
    </location>
</feature>
<evidence type="ECO:0000313" key="3">
    <source>
        <dbReference type="Proteomes" id="UP000198873"/>
    </source>
</evidence>
<dbReference type="EMBL" id="FPAB01000017">
    <property type="protein sequence ID" value="SFT23313.1"/>
    <property type="molecule type" value="Genomic_DNA"/>
</dbReference>
<name>A0A1I6WBD1_9ACTN</name>
<gene>
    <name evidence="2" type="ORF">SAMN05444716_11719</name>
</gene>
<reference evidence="3" key="1">
    <citation type="submission" date="2016-10" db="EMBL/GenBank/DDBJ databases">
        <authorList>
            <person name="Varghese N."/>
            <person name="Submissions S."/>
        </authorList>
    </citation>
    <scope>NUCLEOTIDE SEQUENCE [LARGE SCALE GENOMIC DNA]</scope>
    <source>
        <strain evidence="3">CGMCC 4.7047</strain>
    </source>
</reference>
<evidence type="ECO:0000256" key="1">
    <source>
        <dbReference type="SAM" id="MobiDB-lite"/>
    </source>
</evidence>
<evidence type="ECO:0000313" key="2">
    <source>
        <dbReference type="EMBL" id="SFT23313.1"/>
    </source>
</evidence>
<sequence>MLDDILRDEAAALRAALADHDEAAFMVRLAARISADQSVSRPATGRDRCGTRPPHSHPAGRRTGRSRLLPTCPEPDTAPASVLADVQHLCELVLRSADVARLADFARDYDEAGARTFGCLLYRLGRRESALYWWRFAAGAEDQLAAHLLASHHAAVGCTPHARLWRAITRMLGFRPDVHLPRPVHELDYLPEEYVRRADWAGPLRNFLRLPSLPRELVA</sequence>
<accession>A0A1I6WBD1</accession>
<feature type="region of interest" description="Disordered" evidence="1">
    <location>
        <begin position="38"/>
        <end position="72"/>
    </location>
</feature>
<keyword evidence="3" id="KW-1185">Reference proteome</keyword>
<proteinExistence type="predicted"/>
<dbReference type="AlphaFoldDB" id="A0A1I6WBD1"/>
<protein>
    <submittedName>
        <fullName evidence="2">Uncharacterized protein</fullName>
    </submittedName>
</protein>